<protein>
    <submittedName>
        <fullName evidence="1">Uncharacterized protein</fullName>
    </submittedName>
</protein>
<dbReference type="Proteomes" id="UP001146120">
    <property type="component" value="Unassembled WGS sequence"/>
</dbReference>
<gene>
    <name evidence="1" type="ORF">N0F65_006550</name>
</gene>
<organism evidence="1 2">
    <name type="scientific">Lagenidium giganteum</name>
    <dbReference type="NCBI Taxonomy" id="4803"/>
    <lineage>
        <taxon>Eukaryota</taxon>
        <taxon>Sar</taxon>
        <taxon>Stramenopiles</taxon>
        <taxon>Oomycota</taxon>
        <taxon>Peronosporomycetes</taxon>
        <taxon>Pythiales</taxon>
        <taxon>Pythiaceae</taxon>
    </lineage>
</organism>
<proteinExistence type="predicted"/>
<name>A0AAV2YL19_9STRA</name>
<accession>A0AAV2YL19</accession>
<reference evidence="1" key="2">
    <citation type="journal article" date="2023" name="Microbiol Resour">
        <title>Decontamination and Annotation of the Draft Genome Sequence of the Oomycete Lagenidium giganteum ARSEF 373.</title>
        <authorList>
            <person name="Morgan W.R."/>
            <person name="Tartar A."/>
        </authorList>
    </citation>
    <scope>NUCLEOTIDE SEQUENCE</scope>
    <source>
        <strain evidence="1">ARSEF 373</strain>
    </source>
</reference>
<dbReference type="EMBL" id="DAKRPA010000210">
    <property type="protein sequence ID" value="DAZ95297.1"/>
    <property type="molecule type" value="Genomic_DNA"/>
</dbReference>
<evidence type="ECO:0000313" key="2">
    <source>
        <dbReference type="Proteomes" id="UP001146120"/>
    </source>
</evidence>
<sequence length="93" mass="11045">MEEQWAWVREALDSVDWIKVRQQAKVFFMQSLQASTASDMTVILEEMEAWRDQVEREARTHKLARSERRELESLSRALFMLAVDKNLDLSRES</sequence>
<keyword evidence="2" id="KW-1185">Reference proteome</keyword>
<comment type="caution">
    <text evidence="1">The sequence shown here is derived from an EMBL/GenBank/DDBJ whole genome shotgun (WGS) entry which is preliminary data.</text>
</comment>
<dbReference type="AlphaFoldDB" id="A0AAV2YL19"/>
<evidence type="ECO:0000313" key="1">
    <source>
        <dbReference type="EMBL" id="DAZ95297.1"/>
    </source>
</evidence>
<reference evidence="1" key="1">
    <citation type="submission" date="2022-11" db="EMBL/GenBank/DDBJ databases">
        <authorList>
            <person name="Morgan W.R."/>
            <person name="Tartar A."/>
        </authorList>
    </citation>
    <scope>NUCLEOTIDE SEQUENCE</scope>
    <source>
        <strain evidence="1">ARSEF 373</strain>
    </source>
</reference>